<name>A0AAF0QV83_SOLVR</name>
<dbReference type="EMBL" id="CP133616">
    <property type="protein sequence ID" value="WMV28983.1"/>
    <property type="molecule type" value="Genomic_DNA"/>
</dbReference>
<accession>A0AAF0QV83</accession>
<organism evidence="1 2">
    <name type="scientific">Solanum verrucosum</name>
    <dbReference type="NCBI Taxonomy" id="315347"/>
    <lineage>
        <taxon>Eukaryota</taxon>
        <taxon>Viridiplantae</taxon>
        <taxon>Streptophyta</taxon>
        <taxon>Embryophyta</taxon>
        <taxon>Tracheophyta</taxon>
        <taxon>Spermatophyta</taxon>
        <taxon>Magnoliopsida</taxon>
        <taxon>eudicotyledons</taxon>
        <taxon>Gunneridae</taxon>
        <taxon>Pentapetalae</taxon>
        <taxon>asterids</taxon>
        <taxon>lamiids</taxon>
        <taxon>Solanales</taxon>
        <taxon>Solanaceae</taxon>
        <taxon>Solanoideae</taxon>
        <taxon>Solaneae</taxon>
        <taxon>Solanum</taxon>
    </lineage>
</organism>
<proteinExistence type="predicted"/>
<dbReference type="Proteomes" id="UP001234989">
    <property type="component" value="Chromosome 5"/>
</dbReference>
<sequence>MLYLIVLAFFNEGKSSQQRTIVMWRSLDANRFFNLLHRPQEMPFDVKTHTFTNMTQFFVPRVSASSSSEESGGAE</sequence>
<keyword evidence="2" id="KW-1185">Reference proteome</keyword>
<reference evidence="1" key="1">
    <citation type="submission" date="2023-08" db="EMBL/GenBank/DDBJ databases">
        <title>A de novo genome assembly of Solanum verrucosum Schlechtendal, a Mexican diploid species geographically isolated from the other diploid A-genome species in potato relatives.</title>
        <authorList>
            <person name="Hosaka K."/>
        </authorList>
    </citation>
    <scope>NUCLEOTIDE SEQUENCE</scope>
    <source>
        <tissue evidence="1">Young leaves</tissue>
    </source>
</reference>
<evidence type="ECO:0000313" key="1">
    <source>
        <dbReference type="EMBL" id="WMV28983.1"/>
    </source>
</evidence>
<dbReference type="AlphaFoldDB" id="A0AAF0QV83"/>
<gene>
    <name evidence="1" type="ORF">MTR67_022368</name>
</gene>
<protein>
    <submittedName>
        <fullName evidence="1">Uncharacterized protein</fullName>
    </submittedName>
</protein>
<evidence type="ECO:0000313" key="2">
    <source>
        <dbReference type="Proteomes" id="UP001234989"/>
    </source>
</evidence>